<proteinExistence type="predicted"/>
<evidence type="ECO:0000313" key="5">
    <source>
        <dbReference type="Proteomes" id="UP000799424"/>
    </source>
</evidence>
<dbReference type="Proteomes" id="UP000799424">
    <property type="component" value="Unassembled WGS sequence"/>
</dbReference>
<evidence type="ECO:0000259" key="3">
    <source>
        <dbReference type="Pfam" id="PF24625"/>
    </source>
</evidence>
<reference evidence="4" key="1">
    <citation type="journal article" date="2020" name="Stud. Mycol.">
        <title>101 Dothideomycetes genomes: a test case for predicting lifestyles and emergence of pathogens.</title>
        <authorList>
            <person name="Haridas S."/>
            <person name="Albert R."/>
            <person name="Binder M."/>
            <person name="Bloem J."/>
            <person name="Labutti K."/>
            <person name="Salamov A."/>
            <person name="Andreopoulos B."/>
            <person name="Baker S."/>
            <person name="Barry K."/>
            <person name="Bills G."/>
            <person name="Bluhm B."/>
            <person name="Cannon C."/>
            <person name="Castanera R."/>
            <person name="Culley D."/>
            <person name="Daum C."/>
            <person name="Ezra D."/>
            <person name="Gonzalez J."/>
            <person name="Henrissat B."/>
            <person name="Kuo A."/>
            <person name="Liang C."/>
            <person name="Lipzen A."/>
            <person name="Lutzoni F."/>
            <person name="Magnuson J."/>
            <person name="Mondo S."/>
            <person name="Nolan M."/>
            <person name="Ohm R."/>
            <person name="Pangilinan J."/>
            <person name="Park H.-J."/>
            <person name="Ramirez L."/>
            <person name="Alfaro M."/>
            <person name="Sun H."/>
            <person name="Tritt A."/>
            <person name="Yoshinaga Y."/>
            <person name="Zwiers L.-H."/>
            <person name="Turgeon B."/>
            <person name="Goodwin S."/>
            <person name="Spatafora J."/>
            <person name="Crous P."/>
            <person name="Grigoriev I."/>
        </authorList>
    </citation>
    <scope>NUCLEOTIDE SEQUENCE</scope>
    <source>
        <strain evidence="4">CBS 113818</strain>
    </source>
</reference>
<feature type="compositionally biased region" description="Acidic residues" evidence="2">
    <location>
        <begin position="27"/>
        <end position="53"/>
    </location>
</feature>
<organism evidence="4 5">
    <name type="scientific">Ophiobolus disseminans</name>
    <dbReference type="NCBI Taxonomy" id="1469910"/>
    <lineage>
        <taxon>Eukaryota</taxon>
        <taxon>Fungi</taxon>
        <taxon>Dikarya</taxon>
        <taxon>Ascomycota</taxon>
        <taxon>Pezizomycotina</taxon>
        <taxon>Dothideomycetes</taxon>
        <taxon>Pleosporomycetidae</taxon>
        <taxon>Pleosporales</taxon>
        <taxon>Pleosporineae</taxon>
        <taxon>Phaeosphaeriaceae</taxon>
        <taxon>Ophiobolus</taxon>
    </lineage>
</organism>
<protein>
    <recommendedName>
        <fullName evidence="3">DUF7626 domain-containing protein</fullName>
    </recommendedName>
</protein>
<dbReference type="AlphaFoldDB" id="A0A6A7A4W1"/>
<feature type="compositionally biased region" description="Acidic residues" evidence="2">
    <location>
        <begin position="66"/>
        <end position="83"/>
    </location>
</feature>
<dbReference type="OrthoDB" id="5321209at2759"/>
<dbReference type="InterPro" id="IPR056043">
    <property type="entry name" value="DUF7626"/>
</dbReference>
<evidence type="ECO:0000256" key="1">
    <source>
        <dbReference type="SAM" id="Coils"/>
    </source>
</evidence>
<sequence>MDDNTLILDDDEPIEQVTLENFADMDIAGDGDDEQDIMDEYEAPEEEPEDDDFKLDGYNDLGIISEESEDDEDAYDPEYDDDNVAGQKRKRVKPTFAAQPTRSLQRAANRIQTGNTDAFILDEDTGFVTKPSSRVPGTFGRRGHRKGETLPAYHKRVSHELDSDDELMMEMREKGFSDRQIADKLAKEGRVRYDQKSISTRIGRIRLAQASNVDFLLKEGYKEWEFEDDCLLMQAYALANIEVNYEVERMHAWRFRKVADYMRRLNKDNLFSETACRERYMAMTDGTARIPTDMDDDPDARRMQLEVYRSTREENRNKEQAIKDAKETRERKVKEAAKIKNAQKAEEIAYKRQQKEEEKAQRAMQRATAAQVRSQRATENTAAKVARNAQIKRQEDDHVKRTTPKGKGKGKEKEKVTAKKATNPSKTLFLTNAQISERTPDPRGYLSVADLTKMCADRGISTFGKGKDQLVADLQDADFEWSAEDLKTMCRSKGLNTSGNKVAMRYHLALAAAQVCTSFEGGVAAAMDEEMDDE</sequence>
<feature type="domain" description="DUF7626" evidence="3">
    <location>
        <begin position="160"/>
        <end position="214"/>
    </location>
</feature>
<evidence type="ECO:0000313" key="4">
    <source>
        <dbReference type="EMBL" id="KAF2828342.1"/>
    </source>
</evidence>
<feature type="coiled-coil region" evidence="1">
    <location>
        <begin position="308"/>
        <end position="370"/>
    </location>
</feature>
<feature type="region of interest" description="Disordered" evidence="2">
    <location>
        <begin position="370"/>
        <end position="420"/>
    </location>
</feature>
<accession>A0A6A7A4W1</accession>
<keyword evidence="5" id="KW-1185">Reference proteome</keyword>
<feature type="region of interest" description="Disordered" evidence="2">
    <location>
        <begin position="22"/>
        <end position="104"/>
    </location>
</feature>
<keyword evidence="1" id="KW-0175">Coiled coil</keyword>
<gene>
    <name evidence="4" type="ORF">CC86DRAFT_191948</name>
</gene>
<dbReference type="EMBL" id="MU006222">
    <property type="protein sequence ID" value="KAF2828342.1"/>
    <property type="molecule type" value="Genomic_DNA"/>
</dbReference>
<name>A0A6A7A4W1_9PLEO</name>
<evidence type="ECO:0000256" key="2">
    <source>
        <dbReference type="SAM" id="MobiDB-lite"/>
    </source>
</evidence>
<dbReference type="Pfam" id="PF24625">
    <property type="entry name" value="DUF7626"/>
    <property type="match status" value="1"/>
</dbReference>